<dbReference type="InterPro" id="IPR003439">
    <property type="entry name" value="ABC_transporter-like_ATP-bd"/>
</dbReference>
<feature type="transmembrane region" description="Helical" evidence="10">
    <location>
        <begin position="483"/>
        <end position="509"/>
    </location>
</feature>
<organism evidence="13 14">
    <name type="scientific">Akanthomyces muscarius</name>
    <name type="common">Entomopathogenic fungus</name>
    <name type="synonym">Lecanicillium muscarium</name>
    <dbReference type="NCBI Taxonomy" id="2231603"/>
    <lineage>
        <taxon>Eukaryota</taxon>
        <taxon>Fungi</taxon>
        <taxon>Dikarya</taxon>
        <taxon>Ascomycota</taxon>
        <taxon>Pezizomycotina</taxon>
        <taxon>Sordariomycetes</taxon>
        <taxon>Hypocreomycetidae</taxon>
        <taxon>Hypocreales</taxon>
        <taxon>Cordycipitaceae</taxon>
        <taxon>Akanthomyces</taxon>
    </lineage>
</organism>
<dbReference type="Pfam" id="PF00005">
    <property type="entry name" value="ABC_tran"/>
    <property type="match status" value="2"/>
</dbReference>
<evidence type="ECO:0000256" key="4">
    <source>
        <dbReference type="ARBA" id="ARBA00022692"/>
    </source>
</evidence>
<feature type="transmembrane region" description="Helical" evidence="10">
    <location>
        <begin position="880"/>
        <end position="906"/>
    </location>
</feature>
<keyword evidence="5" id="KW-0547">Nucleotide-binding</keyword>
<dbReference type="Pfam" id="PF24357">
    <property type="entry name" value="TMD0_ABC"/>
    <property type="match status" value="1"/>
</dbReference>
<dbReference type="CDD" id="cd18580">
    <property type="entry name" value="ABC_6TM_ABCC_D2"/>
    <property type="match status" value="1"/>
</dbReference>
<feature type="domain" description="ABC transporter" evidence="11">
    <location>
        <begin position="1205"/>
        <end position="1457"/>
    </location>
</feature>
<evidence type="ECO:0000256" key="5">
    <source>
        <dbReference type="ARBA" id="ARBA00022741"/>
    </source>
</evidence>
<evidence type="ECO:0008006" key="15">
    <source>
        <dbReference type="Google" id="ProtNLM"/>
    </source>
</evidence>
<evidence type="ECO:0000256" key="1">
    <source>
        <dbReference type="ARBA" id="ARBA00004651"/>
    </source>
</evidence>
<dbReference type="InterPro" id="IPR056227">
    <property type="entry name" value="TMD0_ABC"/>
</dbReference>
<keyword evidence="6" id="KW-0067">ATP-binding</keyword>
<feature type="transmembrane region" description="Helical" evidence="10">
    <location>
        <begin position="149"/>
        <end position="169"/>
    </location>
</feature>
<dbReference type="PANTHER" id="PTHR24223">
    <property type="entry name" value="ATP-BINDING CASSETTE SUB-FAMILY C"/>
    <property type="match status" value="1"/>
</dbReference>
<dbReference type="Gene3D" id="3.40.50.300">
    <property type="entry name" value="P-loop containing nucleotide triphosphate hydrolases"/>
    <property type="match status" value="2"/>
</dbReference>
<dbReference type="KEGG" id="amus:LMH87_002811"/>
<dbReference type="Gene3D" id="1.20.1560.10">
    <property type="entry name" value="ABC transporter type 1, transmembrane domain"/>
    <property type="match status" value="2"/>
</dbReference>
<keyword evidence="7 10" id="KW-1133">Transmembrane helix</keyword>
<dbReference type="RefSeq" id="XP_056051277.1">
    <property type="nucleotide sequence ID" value="XM_056194328.1"/>
</dbReference>
<dbReference type="InterPro" id="IPR044726">
    <property type="entry name" value="ABCC_6TM_D2"/>
</dbReference>
<keyword evidence="4 10" id="KW-0812">Transmembrane</keyword>
<keyword evidence="8 10" id="KW-0472">Membrane</keyword>
<evidence type="ECO:0000256" key="8">
    <source>
        <dbReference type="ARBA" id="ARBA00023136"/>
    </source>
</evidence>
<keyword evidence="3" id="KW-1003">Cell membrane</keyword>
<dbReference type="GeneID" id="80889970"/>
<dbReference type="SUPFAM" id="SSF90123">
    <property type="entry name" value="ABC transporter transmembrane region"/>
    <property type="match status" value="2"/>
</dbReference>
<feature type="transmembrane region" description="Helical" evidence="10">
    <location>
        <begin position="28"/>
        <end position="49"/>
    </location>
</feature>
<evidence type="ECO:0000256" key="10">
    <source>
        <dbReference type="SAM" id="Phobius"/>
    </source>
</evidence>
<feature type="region of interest" description="Disordered" evidence="9">
    <location>
        <begin position="576"/>
        <end position="598"/>
    </location>
</feature>
<dbReference type="InterPro" id="IPR017871">
    <property type="entry name" value="ABC_transporter-like_CS"/>
</dbReference>
<dbReference type="Proteomes" id="UP001144673">
    <property type="component" value="Chromosome 3"/>
</dbReference>
<protein>
    <recommendedName>
        <fullName evidence="15">ABC multidrug transporter</fullName>
    </recommendedName>
</protein>
<dbReference type="GO" id="GO:0005524">
    <property type="term" value="F:ATP binding"/>
    <property type="evidence" value="ECO:0007669"/>
    <property type="project" value="UniProtKB-KW"/>
</dbReference>
<evidence type="ECO:0000259" key="11">
    <source>
        <dbReference type="PROSITE" id="PS50893"/>
    </source>
</evidence>
<feature type="domain" description="ABC transmembrane type-1" evidence="12">
    <location>
        <begin position="899"/>
        <end position="1169"/>
    </location>
</feature>
<feature type="transmembrane region" description="Helical" evidence="10">
    <location>
        <begin position="61"/>
        <end position="81"/>
    </location>
</feature>
<feature type="transmembrane region" description="Helical" evidence="10">
    <location>
        <begin position="1003"/>
        <end position="1021"/>
    </location>
</feature>
<dbReference type="InterPro" id="IPR050173">
    <property type="entry name" value="ABC_transporter_C-like"/>
</dbReference>
<evidence type="ECO:0000313" key="14">
    <source>
        <dbReference type="Proteomes" id="UP001144673"/>
    </source>
</evidence>
<comment type="caution">
    <text evidence="13">The sequence shown here is derived from an EMBL/GenBank/DDBJ whole genome shotgun (WGS) entry which is preliminary data.</text>
</comment>
<dbReference type="EMBL" id="JAJHUN010000010">
    <property type="protein sequence ID" value="KAJ4148336.1"/>
    <property type="molecule type" value="Genomic_DNA"/>
</dbReference>
<feature type="transmembrane region" description="Helical" evidence="10">
    <location>
        <begin position="1027"/>
        <end position="1047"/>
    </location>
</feature>
<dbReference type="PROSITE" id="PS50893">
    <property type="entry name" value="ABC_TRANSPORTER_2"/>
    <property type="match status" value="2"/>
</dbReference>
<feature type="transmembrane region" description="Helical" evidence="10">
    <location>
        <begin position="1111"/>
        <end position="1130"/>
    </location>
</feature>
<dbReference type="Pfam" id="PF00664">
    <property type="entry name" value="ABC_membrane"/>
    <property type="match status" value="2"/>
</dbReference>
<dbReference type="InterPro" id="IPR036640">
    <property type="entry name" value="ABC1_TM_sf"/>
</dbReference>
<reference evidence="13" key="1">
    <citation type="journal article" date="2023" name="Access Microbiol">
        <title>De-novo genome assembly for Akanthomyces muscarius, a biocontrol agent of insect agricultural pests.</title>
        <authorList>
            <person name="Erdos Z."/>
            <person name="Studholme D.J."/>
            <person name="Raymond B."/>
            <person name="Sharma M."/>
        </authorList>
    </citation>
    <scope>NUCLEOTIDE SEQUENCE</scope>
    <source>
        <strain evidence="13">Ve6</strain>
    </source>
</reference>
<feature type="transmembrane region" description="Helical" evidence="10">
    <location>
        <begin position="391"/>
        <end position="413"/>
    </location>
</feature>
<evidence type="ECO:0000256" key="3">
    <source>
        <dbReference type="ARBA" id="ARBA00022475"/>
    </source>
</evidence>
<feature type="transmembrane region" description="Helical" evidence="10">
    <location>
        <begin position="93"/>
        <end position="112"/>
    </location>
</feature>
<dbReference type="PROSITE" id="PS50929">
    <property type="entry name" value="ABC_TM1F"/>
    <property type="match status" value="2"/>
</dbReference>
<feature type="transmembrane region" description="Helical" evidence="10">
    <location>
        <begin position="926"/>
        <end position="949"/>
    </location>
</feature>
<feature type="transmembrane region" description="Helical" evidence="10">
    <location>
        <begin position="118"/>
        <end position="137"/>
    </location>
</feature>
<dbReference type="PANTHER" id="PTHR24223:SF399">
    <property type="entry name" value="ABC TRANSPORTER ATNG"/>
    <property type="match status" value="1"/>
</dbReference>
<comment type="subcellular location">
    <subcellularLocation>
        <location evidence="1">Cell membrane</location>
        <topology evidence="1">Multi-pass membrane protein</topology>
    </subcellularLocation>
</comment>
<dbReference type="InterPro" id="IPR003593">
    <property type="entry name" value="AAA+_ATPase"/>
</dbReference>
<proteinExistence type="predicted"/>
<sequence>MATLAEDQPFWAPIMGIFDFTLKFEESILQILPSGLVIAMLPVAIFHYWKQPVYVRSSPLLWVKLIVLIALVVIEATSLSLRTMSTEARTDTSVPAASMELIAALTIGSIIYMEHRHAIRTSALLGVSLLVGIFIDIVKSRSFFLRHDLAALGALAVASGSLRLCLLILEEISRRALVVDKGIRQSLSAEATSGFMTRLLFLFLIPMLTAGFSQELGHKHLTELGLDFSSQHMHEKLKKHWKRAKDHDLRPGLMLACWSAWQYQILQVFAVRLLASCFILAQPFVIQAIIEAVDLHAPAKLAQSPGLVWATILVFGGATLTKTAATHLANRLITQIRGALIGNLFEKNHLLSEEEAKKSAALTLMSTDVDAIASGLPQCIEIPIAVAETGLGIYFLSFFIGYSCVIILFPVLFTTTTSYVLGKWIGPAFASWNQSIETRVAKTSNILGQLPGIKMLGLGPTVSVFLHRLRVEEIKVSNRYRKLISLSVLLVQFADLMSPIIVVAGGFFWHGFDHEMTASKVFPTLAIVGLVQGPLARILEAYPTAMSMVVCFTRLQAFLHLKERFDSRIKWDPSAPPESYESVPTHFGSTTMRPRPPPPNPTGVVQFVDAMFGPRNMEDALLQHVSFSLDQASVTSIVGRTGSGKSTLLGGVLGETRNSGGYIYVEDGAKIAYCGPDVWLRDVSIRDNILNFLPYDSARFTLAIKCCQLEEDLSRLPGGDQYVVGTNGANLSGGQRQRVGIARIVFAQAPVTVLDDVFSSLDRTTAVSVMHALCGENGVLRQSGSAVLLASHLPECLRVSDQVAIIDAEGNVTLDQGEFLNPDRELQISTLLDPAKACVAPEIEDKQQAVLRRTLEYEFYESESAASQRNYARQKGDMRLYLLFIDPIGRLNAFLYSWLIFLLSSGEILPDIYVRLWIEMDPKSAIYFYGYAGIAAATCMIGSLVYFLLYTKFAARASISLHEQLLHTTMHSTLAFLSVTKVGNLVNRYSQDSLYFSKQLPAYMMRTLYVFYTAVILTGIILSGATYMSLTLPIILIILFFVQRFYLRTSRQMRHLDLERKAPLYTFFQESADGLRYIQSSQSQQKNLELGHRLLDESQLAFYLMYCIQQWLNIVLGLISTFVAFVLVMITLFTEDSTSKPAVGLAFLGILAFNRTIEFLLQSWTHLETSLGALLRLRQFKEETPQENKQAHVTLPESWPSVGKVDITNVTVRYRPTENVPPVLKEVSLSVSAGDKIGIVGRTGSGKTSPLLALLGFLDYSGTIEIDDVDLKSIQPDLLRSRLVTISQELVKFDATIRVNLLPFGMNDALDEDDEKAREDAAEQDRSVEALLERLDIWRQIRHRGGLYALLTDVGYSQGEMQLLCLARAILRQRETRSRVVLIDEATSSMDILRDDAARQIMDESFKECTVLTIAHRRDTLRDADRTIELSRGKICGSDTPSGDTDKESSPHRSVSVPC</sequence>
<feature type="transmembrane region" description="Helical" evidence="10">
    <location>
        <begin position="269"/>
        <end position="290"/>
    </location>
</feature>
<dbReference type="GO" id="GO:0005886">
    <property type="term" value="C:plasma membrane"/>
    <property type="evidence" value="ECO:0007669"/>
    <property type="project" value="UniProtKB-SubCell"/>
</dbReference>
<evidence type="ECO:0000256" key="7">
    <source>
        <dbReference type="ARBA" id="ARBA00022989"/>
    </source>
</evidence>
<dbReference type="GO" id="GO:0140359">
    <property type="term" value="F:ABC-type transporter activity"/>
    <property type="evidence" value="ECO:0007669"/>
    <property type="project" value="InterPro"/>
</dbReference>
<dbReference type="PROSITE" id="PS00211">
    <property type="entry name" value="ABC_TRANSPORTER_1"/>
    <property type="match status" value="2"/>
</dbReference>
<gene>
    <name evidence="13" type="ORF">LMH87_002811</name>
</gene>
<evidence type="ECO:0000256" key="2">
    <source>
        <dbReference type="ARBA" id="ARBA00022448"/>
    </source>
</evidence>
<dbReference type="InterPro" id="IPR027417">
    <property type="entry name" value="P-loop_NTPase"/>
</dbReference>
<accession>A0A9W8QAA7</accession>
<evidence type="ECO:0000256" key="6">
    <source>
        <dbReference type="ARBA" id="ARBA00022840"/>
    </source>
</evidence>
<feature type="domain" description="ABC transporter" evidence="11">
    <location>
        <begin position="605"/>
        <end position="833"/>
    </location>
</feature>
<keyword evidence="2" id="KW-0813">Transport</keyword>
<dbReference type="GO" id="GO:0016887">
    <property type="term" value="F:ATP hydrolysis activity"/>
    <property type="evidence" value="ECO:0007669"/>
    <property type="project" value="InterPro"/>
</dbReference>
<evidence type="ECO:0000259" key="12">
    <source>
        <dbReference type="PROSITE" id="PS50929"/>
    </source>
</evidence>
<feature type="region of interest" description="Disordered" evidence="9">
    <location>
        <begin position="1433"/>
        <end position="1459"/>
    </location>
</feature>
<keyword evidence="14" id="KW-1185">Reference proteome</keyword>
<feature type="domain" description="ABC transmembrane type-1" evidence="12">
    <location>
        <begin position="268"/>
        <end position="547"/>
    </location>
</feature>
<dbReference type="SMART" id="SM00382">
    <property type="entry name" value="AAA"/>
    <property type="match status" value="2"/>
</dbReference>
<name>A0A9W8QAA7_AKAMU</name>
<dbReference type="SUPFAM" id="SSF52540">
    <property type="entry name" value="P-loop containing nucleoside triphosphate hydrolases"/>
    <property type="match status" value="2"/>
</dbReference>
<dbReference type="InterPro" id="IPR011527">
    <property type="entry name" value="ABC1_TM_dom"/>
</dbReference>
<feature type="transmembrane region" description="Helical" evidence="10">
    <location>
        <begin position="302"/>
        <end position="321"/>
    </location>
</feature>
<evidence type="ECO:0000256" key="9">
    <source>
        <dbReference type="SAM" id="MobiDB-lite"/>
    </source>
</evidence>
<evidence type="ECO:0000313" key="13">
    <source>
        <dbReference type="EMBL" id="KAJ4148336.1"/>
    </source>
</evidence>